<evidence type="ECO:0000313" key="2">
    <source>
        <dbReference type="Proteomes" id="UP000035037"/>
    </source>
</evidence>
<dbReference type="AlphaFoldDB" id="A0A0G8AXZ2"/>
<reference evidence="1 2" key="2">
    <citation type="submission" date="2015-05" db="EMBL/GenBank/DDBJ databases">
        <title>Lifestyle Evolution in Cyanobacterial Symbionts of Sponges.</title>
        <authorList>
            <person name="Burgsdorf I."/>
            <person name="Slaby B.M."/>
            <person name="Handley K.M."/>
            <person name="Haber M."/>
            <person name="Blom J."/>
            <person name="Marshall C.W."/>
            <person name="Gilbert J.A."/>
            <person name="Hentschel U."/>
            <person name="Steindler L."/>
        </authorList>
    </citation>
    <scope>NUCLEOTIDE SEQUENCE [LARGE SCALE GENOMIC DNA]</scope>
    <source>
        <strain evidence="1">15L</strain>
    </source>
</reference>
<name>A0A0G8AXZ2_9SYNE</name>
<dbReference type="Proteomes" id="UP000035037">
    <property type="component" value="Unassembled WGS sequence"/>
</dbReference>
<reference evidence="1 2" key="1">
    <citation type="submission" date="2015-02" db="EMBL/GenBank/DDBJ databases">
        <authorList>
            <person name="Slaby B."/>
            <person name="Hentschel U."/>
        </authorList>
    </citation>
    <scope>NUCLEOTIDE SEQUENCE [LARGE SCALE GENOMIC DNA]</scope>
    <source>
        <strain evidence="1">15L</strain>
    </source>
</reference>
<protein>
    <submittedName>
        <fullName evidence="1">Uncharacterized protein</fullName>
    </submittedName>
</protein>
<evidence type="ECO:0000313" key="1">
    <source>
        <dbReference type="EMBL" id="KKZ14219.1"/>
    </source>
</evidence>
<dbReference type="EMBL" id="JYFQ01000040">
    <property type="protein sequence ID" value="KKZ14219.1"/>
    <property type="molecule type" value="Genomic_DNA"/>
</dbReference>
<sequence length="70" mass="7954">MPLFGVFRAFHEGGIRSMPVVRSPSAEWRQLLHRADHSGNCAGGVTVDPYYIAQLWCLWYLVNDFASKNN</sequence>
<proteinExistence type="predicted"/>
<gene>
    <name evidence="1" type="ORF">TQ37_01770</name>
</gene>
<organism evidence="1 2">
    <name type="scientific">Candidatus Synechococcus spongiarum 15L</name>
    <dbReference type="NCBI Taxonomy" id="1608419"/>
    <lineage>
        <taxon>Bacteria</taxon>
        <taxon>Bacillati</taxon>
        <taxon>Cyanobacteriota</taxon>
        <taxon>Cyanophyceae</taxon>
        <taxon>Synechococcales</taxon>
        <taxon>Synechococcaceae</taxon>
        <taxon>Synechococcus</taxon>
    </lineage>
</organism>
<accession>A0A0G8AXZ2</accession>
<dbReference type="PATRIC" id="fig|1608419.3.peg.1682"/>
<comment type="caution">
    <text evidence="1">The sequence shown here is derived from an EMBL/GenBank/DDBJ whole genome shotgun (WGS) entry which is preliminary data.</text>
</comment>